<sequence length="145" mass="16839">MFMIRTAITQHFIRAHVCDSDTNALIERQPKSVAAPTIRLAIREFLASLSTMPAHYCRKSSSKKYFERTFYSKMEVYSVYREWCGERNLVAASRQVFVDEFDEGNSAIFRPRNDQCDMCVSYKEGNVDEATYALHIMRKDMARAV</sequence>
<evidence type="ECO:0000313" key="2">
    <source>
        <dbReference type="Proteomes" id="UP001283361"/>
    </source>
</evidence>
<comment type="caution">
    <text evidence="1">The sequence shown here is derived from an EMBL/GenBank/DDBJ whole genome shotgun (WGS) entry which is preliminary data.</text>
</comment>
<gene>
    <name evidence="1" type="ORF">RRG08_010869</name>
</gene>
<dbReference type="AlphaFoldDB" id="A0AAE0XTJ1"/>
<reference evidence="1" key="1">
    <citation type="journal article" date="2023" name="G3 (Bethesda)">
        <title>A reference genome for the long-term kleptoplast-retaining sea slug Elysia crispata morphotype clarki.</title>
        <authorList>
            <person name="Eastman K.E."/>
            <person name="Pendleton A.L."/>
            <person name="Shaikh M.A."/>
            <person name="Suttiyut T."/>
            <person name="Ogas R."/>
            <person name="Tomko P."/>
            <person name="Gavelis G."/>
            <person name="Widhalm J.R."/>
            <person name="Wisecaver J.H."/>
        </authorList>
    </citation>
    <scope>NUCLEOTIDE SEQUENCE</scope>
    <source>
        <strain evidence="1">ECLA1</strain>
    </source>
</reference>
<dbReference type="Proteomes" id="UP001283361">
    <property type="component" value="Unassembled WGS sequence"/>
</dbReference>
<accession>A0AAE0XTJ1</accession>
<organism evidence="1 2">
    <name type="scientific">Elysia crispata</name>
    <name type="common">lettuce slug</name>
    <dbReference type="NCBI Taxonomy" id="231223"/>
    <lineage>
        <taxon>Eukaryota</taxon>
        <taxon>Metazoa</taxon>
        <taxon>Spiralia</taxon>
        <taxon>Lophotrochozoa</taxon>
        <taxon>Mollusca</taxon>
        <taxon>Gastropoda</taxon>
        <taxon>Heterobranchia</taxon>
        <taxon>Euthyneura</taxon>
        <taxon>Panpulmonata</taxon>
        <taxon>Sacoglossa</taxon>
        <taxon>Placobranchoidea</taxon>
        <taxon>Plakobranchidae</taxon>
        <taxon>Elysia</taxon>
    </lineage>
</organism>
<protein>
    <submittedName>
        <fullName evidence="1">Uncharacterized protein</fullName>
    </submittedName>
</protein>
<proteinExistence type="predicted"/>
<dbReference type="EMBL" id="JAWDGP010007688">
    <property type="protein sequence ID" value="KAK3708718.1"/>
    <property type="molecule type" value="Genomic_DNA"/>
</dbReference>
<evidence type="ECO:0000313" key="1">
    <source>
        <dbReference type="EMBL" id="KAK3708718.1"/>
    </source>
</evidence>
<name>A0AAE0XTJ1_9GAST</name>
<keyword evidence="2" id="KW-1185">Reference proteome</keyword>